<organism evidence="2 3">
    <name type="scientific">Uliginosibacterium flavum</name>
    <dbReference type="NCBI Taxonomy" id="1396831"/>
    <lineage>
        <taxon>Bacteria</taxon>
        <taxon>Pseudomonadati</taxon>
        <taxon>Pseudomonadota</taxon>
        <taxon>Betaproteobacteria</taxon>
        <taxon>Rhodocyclales</taxon>
        <taxon>Zoogloeaceae</taxon>
        <taxon>Uliginosibacterium</taxon>
    </lineage>
</organism>
<evidence type="ECO:0000313" key="3">
    <source>
        <dbReference type="Proteomes" id="UP001549691"/>
    </source>
</evidence>
<reference evidence="2 3" key="1">
    <citation type="submission" date="2024-07" db="EMBL/GenBank/DDBJ databases">
        <title>Uliginosibacterium flavum JJ3220;KACC:17644.</title>
        <authorList>
            <person name="Kim M.K."/>
        </authorList>
    </citation>
    <scope>NUCLEOTIDE SEQUENCE [LARGE SCALE GENOMIC DNA]</scope>
    <source>
        <strain evidence="2 3">KACC:17644</strain>
    </source>
</reference>
<dbReference type="InterPro" id="IPR014991">
    <property type="entry name" value="DUF1840"/>
</dbReference>
<gene>
    <name evidence="2" type="ORF">ABXR19_17530</name>
</gene>
<name>A0ABV2TR39_9RHOO</name>
<proteinExistence type="predicted"/>
<feature type="region of interest" description="Disordered" evidence="1">
    <location>
        <begin position="54"/>
        <end position="83"/>
    </location>
</feature>
<evidence type="ECO:0000313" key="2">
    <source>
        <dbReference type="EMBL" id="MET7015993.1"/>
    </source>
</evidence>
<dbReference type="EMBL" id="JBEWZI010000025">
    <property type="protein sequence ID" value="MET7015993.1"/>
    <property type="molecule type" value="Genomic_DNA"/>
</dbReference>
<evidence type="ECO:0000256" key="1">
    <source>
        <dbReference type="SAM" id="MobiDB-lite"/>
    </source>
</evidence>
<accession>A0ABV2TR39</accession>
<dbReference type="Pfam" id="PF08895">
    <property type="entry name" value="DUF1840"/>
    <property type="match status" value="1"/>
</dbReference>
<sequence length="113" mass="12342">MLITFKSDADGDVIMFGQVGQMMLETIGKDPAEPRGIITVAQLPDAIASLRAAIEQDKADNPDEDESEEAEEARRESGKLPPDPVIRLAQRAAPLLAMLQYSEQAGVYVIWES</sequence>
<keyword evidence="3" id="KW-1185">Reference proteome</keyword>
<dbReference type="RefSeq" id="WP_354602448.1">
    <property type="nucleotide sequence ID" value="NZ_JBEWZI010000025.1"/>
</dbReference>
<dbReference type="Proteomes" id="UP001549691">
    <property type="component" value="Unassembled WGS sequence"/>
</dbReference>
<feature type="compositionally biased region" description="Acidic residues" evidence="1">
    <location>
        <begin position="62"/>
        <end position="71"/>
    </location>
</feature>
<protein>
    <submittedName>
        <fullName evidence="2">DUF1840 domain-containing protein</fullName>
    </submittedName>
</protein>
<comment type="caution">
    <text evidence="2">The sequence shown here is derived from an EMBL/GenBank/DDBJ whole genome shotgun (WGS) entry which is preliminary data.</text>
</comment>